<dbReference type="Pfam" id="PF02133">
    <property type="entry name" value="Transp_cyt_pur"/>
    <property type="match status" value="1"/>
</dbReference>
<organism evidence="9 10">
    <name type="scientific">Wolfiporia cocos (strain MD-104)</name>
    <name type="common">Brown rot fungus</name>
    <dbReference type="NCBI Taxonomy" id="742152"/>
    <lineage>
        <taxon>Eukaryota</taxon>
        <taxon>Fungi</taxon>
        <taxon>Dikarya</taxon>
        <taxon>Basidiomycota</taxon>
        <taxon>Agaricomycotina</taxon>
        <taxon>Agaricomycetes</taxon>
        <taxon>Polyporales</taxon>
        <taxon>Phaeolaceae</taxon>
        <taxon>Wolfiporia</taxon>
    </lineage>
</organism>
<protein>
    <submittedName>
        <fullName evidence="9">Cytosine-purine permease</fullName>
    </submittedName>
</protein>
<sequence>MSNTEQLECSPFTELEALDKQDPELDHEIASPAPAEQSLLDRATSLLIRYGVETNGIDPISPSERTDKRLYQMFFVWFSTNMNVIAFGGAASGPAFYGIGLRDCLIILLIVDFVACIIPAYFAVFGPKLGMRSMVQARYTWGYYGAMLPSALNVFSMQGFLIISCIIGGQLLASVSGGLLNDTLGIVIISLISLVVTFFGYRVIHWYESVAWIPNVILFILMLGVGGKHLAIVPTSPSSASTIITYSTTMASSAISWCTMTSDYGVYHDAKASSLRIFSYTFAGFFFSTFIANALGVAFAASAVSVPLWAAGFDNGNSVGGLVAAVMSPLATFGKIVVVLVSLSVPSMCAPTMYTFSSSLMTISQRFAQIPRYIFVFVSVAILIPVAIEGALRYYNTFTDVINIIGYWSVVHGALILMEHAVFRKCDYAAYVLEDWNNPKRLPLGIAATATFLCAFGIIIPCMNQAWYVGPIAAAGSGDIGIIAGSCAVCILYPVFRRIEKRFARQRE</sequence>
<keyword evidence="6 7" id="KW-0472">Membrane</keyword>
<dbReference type="PANTHER" id="PTHR31806">
    <property type="entry name" value="PURINE-CYTOSINE PERMEASE FCY2-RELATED"/>
    <property type="match status" value="1"/>
</dbReference>
<dbReference type="Proteomes" id="UP000218811">
    <property type="component" value="Unassembled WGS sequence"/>
</dbReference>
<evidence type="ECO:0000256" key="1">
    <source>
        <dbReference type="ARBA" id="ARBA00004141"/>
    </source>
</evidence>
<dbReference type="InterPro" id="IPR001248">
    <property type="entry name" value="Pur-cyt_permease"/>
</dbReference>
<dbReference type="Gene3D" id="1.10.4160.10">
    <property type="entry name" value="Hydantoin permease"/>
    <property type="match status" value="1"/>
</dbReference>
<feature type="transmembrane region" description="Helical" evidence="8">
    <location>
        <begin position="146"/>
        <end position="172"/>
    </location>
</feature>
<feature type="transmembrane region" description="Helical" evidence="8">
    <location>
        <begin position="243"/>
        <end position="265"/>
    </location>
</feature>
<dbReference type="PANTHER" id="PTHR31806:SF5">
    <property type="entry name" value="PURINE-CYTOSINE PERMEASE FCY21"/>
    <property type="match status" value="1"/>
</dbReference>
<dbReference type="GO" id="GO:0005886">
    <property type="term" value="C:plasma membrane"/>
    <property type="evidence" value="ECO:0007669"/>
    <property type="project" value="TreeGrafter"/>
</dbReference>
<dbReference type="OMA" id="RNDWERY"/>
<evidence type="ECO:0000256" key="8">
    <source>
        <dbReference type="SAM" id="Phobius"/>
    </source>
</evidence>
<comment type="subcellular location">
    <subcellularLocation>
        <location evidence="1">Membrane</location>
        <topology evidence="1">Multi-pass membrane protein</topology>
    </subcellularLocation>
</comment>
<dbReference type="STRING" id="742152.A0A2H3K0V4"/>
<evidence type="ECO:0000256" key="7">
    <source>
        <dbReference type="PIRNR" id="PIRNR002744"/>
    </source>
</evidence>
<feature type="transmembrane region" description="Helical" evidence="8">
    <location>
        <begin position="373"/>
        <end position="395"/>
    </location>
</feature>
<feature type="transmembrane region" description="Helical" evidence="8">
    <location>
        <begin position="211"/>
        <end position="231"/>
    </location>
</feature>
<evidence type="ECO:0000313" key="10">
    <source>
        <dbReference type="Proteomes" id="UP000218811"/>
    </source>
</evidence>
<accession>A0A2H3K0V4</accession>
<feature type="transmembrane region" description="Helical" evidence="8">
    <location>
        <begin position="401"/>
        <end position="422"/>
    </location>
</feature>
<evidence type="ECO:0000313" key="9">
    <source>
        <dbReference type="EMBL" id="PCH44809.1"/>
    </source>
</evidence>
<feature type="transmembrane region" description="Helical" evidence="8">
    <location>
        <begin position="105"/>
        <end position="125"/>
    </location>
</feature>
<reference evidence="9 10" key="1">
    <citation type="journal article" date="2012" name="Science">
        <title>The Paleozoic origin of enzymatic lignin decomposition reconstructed from 31 fungal genomes.</title>
        <authorList>
            <person name="Floudas D."/>
            <person name="Binder M."/>
            <person name="Riley R."/>
            <person name="Barry K."/>
            <person name="Blanchette R.A."/>
            <person name="Henrissat B."/>
            <person name="Martinez A.T."/>
            <person name="Otillar R."/>
            <person name="Spatafora J.W."/>
            <person name="Yadav J.S."/>
            <person name="Aerts A."/>
            <person name="Benoit I."/>
            <person name="Boyd A."/>
            <person name="Carlson A."/>
            <person name="Copeland A."/>
            <person name="Coutinho P.M."/>
            <person name="de Vries R.P."/>
            <person name="Ferreira P."/>
            <person name="Findley K."/>
            <person name="Foster B."/>
            <person name="Gaskell J."/>
            <person name="Glotzer D."/>
            <person name="Gorecki P."/>
            <person name="Heitman J."/>
            <person name="Hesse C."/>
            <person name="Hori C."/>
            <person name="Igarashi K."/>
            <person name="Jurgens J.A."/>
            <person name="Kallen N."/>
            <person name="Kersten P."/>
            <person name="Kohler A."/>
            <person name="Kuees U."/>
            <person name="Kumar T.K.A."/>
            <person name="Kuo A."/>
            <person name="LaButti K."/>
            <person name="Larrondo L.F."/>
            <person name="Lindquist E."/>
            <person name="Ling A."/>
            <person name="Lombard V."/>
            <person name="Lucas S."/>
            <person name="Lundell T."/>
            <person name="Martin R."/>
            <person name="McLaughlin D.J."/>
            <person name="Morgenstern I."/>
            <person name="Morin E."/>
            <person name="Murat C."/>
            <person name="Nagy L.G."/>
            <person name="Nolan M."/>
            <person name="Ohm R.A."/>
            <person name="Patyshakuliyeva A."/>
            <person name="Rokas A."/>
            <person name="Ruiz-Duenas F.J."/>
            <person name="Sabat G."/>
            <person name="Salamov A."/>
            <person name="Samejima M."/>
            <person name="Schmutz J."/>
            <person name="Slot J.C."/>
            <person name="St John F."/>
            <person name="Stenlid J."/>
            <person name="Sun H."/>
            <person name="Sun S."/>
            <person name="Syed K."/>
            <person name="Tsang A."/>
            <person name="Wiebenga A."/>
            <person name="Young D."/>
            <person name="Pisabarro A."/>
            <person name="Eastwood D.C."/>
            <person name="Martin F."/>
            <person name="Cullen D."/>
            <person name="Grigoriev I.V."/>
            <person name="Hibbett D.S."/>
        </authorList>
    </citation>
    <scope>NUCLEOTIDE SEQUENCE [LARGE SCALE GENOMIC DNA]</scope>
    <source>
        <strain evidence="9 10">MD-104</strain>
    </source>
</reference>
<evidence type="ECO:0000256" key="6">
    <source>
        <dbReference type="ARBA" id="ARBA00023136"/>
    </source>
</evidence>
<dbReference type="PIRSF" id="PIRSF002744">
    <property type="entry name" value="Pur-cyt_permease"/>
    <property type="match status" value="1"/>
</dbReference>
<evidence type="ECO:0000256" key="3">
    <source>
        <dbReference type="ARBA" id="ARBA00022448"/>
    </source>
</evidence>
<feature type="transmembrane region" description="Helical" evidence="8">
    <location>
        <begin position="442"/>
        <end position="460"/>
    </location>
</feature>
<evidence type="ECO:0000256" key="2">
    <source>
        <dbReference type="ARBA" id="ARBA00008974"/>
    </source>
</evidence>
<feature type="transmembrane region" description="Helical" evidence="8">
    <location>
        <begin position="184"/>
        <end position="204"/>
    </location>
</feature>
<name>A0A2H3K0V4_WOLCO</name>
<dbReference type="OrthoDB" id="2116389at2759"/>
<comment type="similarity">
    <text evidence="2 7">Belongs to the purine-cytosine permease (2.A.39) family.</text>
</comment>
<dbReference type="InterPro" id="IPR026030">
    <property type="entry name" value="Pur-cyt_permease_Fcy2/21/22"/>
</dbReference>
<proteinExistence type="inferred from homology"/>
<evidence type="ECO:0000256" key="4">
    <source>
        <dbReference type="ARBA" id="ARBA00022692"/>
    </source>
</evidence>
<keyword evidence="5 8" id="KW-1133">Transmembrane helix</keyword>
<keyword evidence="10" id="KW-1185">Reference proteome</keyword>
<gene>
    <name evidence="9" type="ORF">WOLCODRAFT_77470</name>
</gene>
<feature type="transmembrane region" description="Helical" evidence="8">
    <location>
        <begin position="472"/>
        <end position="496"/>
    </location>
</feature>
<feature type="transmembrane region" description="Helical" evidence="8">
    <location>
        <begin position="330"/>
        <end position="352"/>
    </location>
</feature>
<dbReference type="GO" id="GO:0022857">
    <property type="term" value="F:transmembrane transporter activity"/>
    <property type="evidence" value="ECO:0007669"/>
    <property type="project" value="InterPro"/>
</dbReference>
<keyword evidence="4 8" id="KW-0812">Transmembrane</keyword>
<keyword evidence="3 7" id="KW-0813">Transport</keyword>
<dbReference type="EMBL" id="KB468168">
    <property type="protein sequence ID" value="PCH44809.1"/>
    <property type="molecule type" value="Genomic_DNA"/>
</dbReference>
<feature type="transmembrane region" description="Helical" evidence="8">
    <location>
        <begin position="74"/>
        <end position="99"/>
    </location>
</feature>
<evidence type="ECO:0000256" key="5">
    <source>
        <dbReference type="ARBA" id="ARBA00022989"/>
    </source>
</evidence>
<dbReference type="AlphaFoldDB" id="A0A2H3K0V4"/>
<feature type="transmembrane region" description="Helical" evidence="8">
    <location>
        <begin position="277"/>
        <end position="310"/>
    </location>
</feature>